<keyword evidence="2 6" id="KW-0032">Aminotransferase</keyword>
<dbReference type="InterPro" id="IPR049704">
    <property type="entry name" value="Aminotrans_3_PPA_site"/>
</dbReference>
<evidence type="ECO:0000256" key="5">
    <source>
        <dbReference type="RuleBase" id="RU003560"/>
    </source>
</evidence>
<evidence type="ECO:0000313" key="6">
    <source>
        <dbReference type="EMBL" id="KEJ92237.1"/>
    </source>
</evidence>
<comment type="similarity">
    <text evidence="5">Belongs to the class-III pyridoxal-phosphate-dependent aminotransferase family.</text>
</comment>
<dbReference type="GO" id="GO:0030170">
    <property type="term" value="F:pyridoxal phosphate binding"/>
    <property type="evidence" value="ECO:0007669"/>
    <property type="project" value="InterPro"/>
</dbReference>
<dbReference type="FunFam" id="3.40.640.10:FF:000004">
    <property type="entry name" value="Acetylornithine aminotransferase"/>
    <property type="match status" value="1"/>
</dbReference>
<dbReference type="Proteomes" id="UP000027665">
    <property type="component" value="Unassembled WGS sequence"/>
</dbReference>
<dbReference type="PANTHER" id="PTHR11986">
    <property type="entry name" value="AMINOTRANSFERASE CLASS III"/>
    <property type="match status" value="1"/>
</dbReference>
<dbReference type="PANTHER" id="PTHR11986:SF79">
    <property type="entry name" value="ACETYLORNITHINE AMINOTRANSFERASE, MITOCHONDRIAL"/>
    <property type="match status" value="1"/>
</dbReference>
<organism evidence="6 7">
    <name type="scientific">Synergistes jonesii</name>
    <dbReference type="NCBI Taxonomy" id="2754"/>
    <lineage>
        <taxon>Bacteria</taxon>
        <taxon>Thermotogati</taxon>
        <taxon>Synergistota</taxon>
        <taxon>Synergistia</taxon>
        <taxon>Synergistales</taxon>
        <taxon>Synergistaceae</taxon>
        <taxon>Synergistes</taxon>
    </lineage>
</organism>
<dbReference type="PROSITE" id="PS00600">
    <property type="entry name" value="AA_TRANSFER_CLASS_3"/>
    <property type="match status" value="1"/>
</dbReference>
<dbReference type="SUPFAM" id="SSF53383">
    <property type="entry name" value="PLP-dependent transferases"/>
    <property type="match status" value="1"/>
</dbReference>
<accession>A0A073J3D2</accession>
<dbReference type="CDD" id="cd00610">
    <property type="entry name" value="OAT_like"/>
    <property type="match status" value="1"/>
</dbReference>
<dbReference type="PIRSF" id="PIRSF000521">
    <property type="entry name" value="Transaminase_4ab_Lys_Orn"/>
    <property type="match status" value="1"/>
</dbReference>
<reference evidence="6 7" key="1">
    <citation type="submission" date="2014-04" db="EMBL/GenBank/DDBJ databases">
        <title>Draft Genome Sequence of Synergistes jonesii.</title>
        <authorList>
            <person name="Coil D.A."/>
            <person name="Eisen J.A."/>
            <person name="Holland-Moritz H.E."/>
        </authorList>
    </citation>
    <scope>NUCLEOTIDE SEQUENCE [LARGE SCALE GENOMIC DNA]</scope>
    <source>
        <strain evidence="6 7">78-1</strain>
    </source>
</reference>
<evidence type="ECO:0000256" key="4">
    <source>
        <dbReference type="ARBA" id="ARBA00022898"/>
    </source>
</evidence>
<sequence length="377" mass="39319">MSSLYGGRGVSLVRGEGAYVWDGNGRRYIDFFNGHGAALFGHGAPALVDALCRAAHGIWSSGAGCESPAREEAARLLAEEIGGGRVFFCNSGTEAIEAALKLAAALKGGRREIIACRRAFHGRSCGSLGLTFNPKYRAPFAALIPAVKHYAPEEIPAKISEETLAVFVEPVQGEGGVYPIPPEVGRAISEACRANGAFLVADEVQSGLGRCGAFFASQGAGLSPDVVCVAKGLAGGMAVGAAIWREELGDFPPHSHGSTYGGNELAMNVALAALKYIKEKNLCAHAAKMGELICSEISKRDIPGVAAVRGRGLLIGAETKGASQEIVRALQWRGLLSSAAGPRVVRFLPSFAVTEETAFAAVDIFEKTMKEMGGGAR</sequence>
<dbReference type="GO" id="GO:0042802">
    <property type="term" value="F:identical protein binding"/>
    <property type="evidence" value="ECO:0007669"/>
    <property type="project" value="TreeGrafter"/>
</dbReference>
<dbReference type="AlphaFoldDB" id="A0A073J3D2"/>
<keyword evidence="7" id="KW-1185">Reference proteome</keyword>
<keyword evidence="4 5" id="KW-0663">Pyridoxal phosphate</keyword>
<gene>
    <name evidence="6" type="ORF">EH55_04325</name>
</gene>
<dbReference type="InterPro" id="IPR015421">
    <property type="entry name" value="PyrdxlP-dep_Trfase_major"/>
</dbReference>
<keyword evidence="3 6" id="KW-0808">Transferase</keyword>
<dbReference type="Gene3D" id="3.90.1150.10">
    <property type="entry name" value="Aspartate Aminotransferase, domain 1"/>
    <property type="match status" value="1"/>
</dbReference>
<dbReference type="InterPro" id="IPR050103">
    <property type="entry name" value="Class-III_PLP-dep_AT"/>
</dbReference>
<comment type="caution">
    <text evidence="6">The sequence shown here is derived from an EMBL/GenBank/DDBJ whole genome shotgun (WGS) entry which is preliminary data.</text>
</comment>
<evidence type="ECO:0000256" key="2">
    <source>
        <dbReference type="ARBA" id="ARBA00022576"/>
    </source>
</evidence>
<dbReference type="EMBL" id="JMKI01000031">
    <property type="protein sequence ID" value="KEJ92237.1"/>
    <property type="molecule type" value="Genomic_DNA"/>
</dbReference>
<dbReference type="eggNOG" id="COG4992">
    <property type="taxonomic scope" value="Bacteria"/>
</dbReference>
<protein>
    <submittedName>
        <fullName evidence="6">Aminotransferase class III</fullName>
    </submittedName>
</protein>
<dbReference type="Pfam" id="PF00202">
    <property type="entry name" value="Aminotran_3"/>
    <property type="match status" value="1"/>
</dbReference>
<evidence type="ECO:0000313" key="7">
    <source>
        <dbReference type="Proteomes" id="UP000027665"/>
    </source>
</evidence>
<dbReference type="STRING" id="2754.EH55_04325"/>
<name>A0A073J3D2_9BACT</name>
<proteinExistence type="inferred from homology"/>
<dbReference type="GO" id="GO:0008483">
    <property type="term" value="F:transaminase activity"/>
    <property type="evidence" value="ECO:0007669"/>
    <property type="project" value="UniProtKB-KW"/>
</dbReference>
<evidence type="ECO:0000256" key="1">
    <source>
        <dbReference type="ARBA" id="ARBA00001933"/>
    </source>
</evidence>
<dbReference type="InterPro" id="IPR005814">
    <property type="entry name" value="Aminotrans_3"/>
</dbReference>
<dbReference type="InterPro" id="IPR015424">
    <property type="entry name" value="PyrdxlP-dep_Trfase"/>
</dbReference>
<dbReference type="Gene3D" id="3.40.640.10">
    <property type="entry name" value="Type I PLP-dependent aspartate aminotransferase-like (Major domain)"/>
    <property type="match status" value="1"/>
</dbReference>
<evidence type="ECO:0000256" key="3">
    <source>
        <dbReference type="ARBA" id="ARBA00022679"/>
    </source>
</evidence>
<dbReference type="InterPro" id="IPR015422">
    <property type="entry name" value="PyrdxlP-dep_Trfase_small"/>
</dbReference>
<comment type="cofactor">
    <cofactor evidence="1">
        <name>pyridoxal 5'-phosphate</name>
        <dbReference type="ChEBI" id="CHEBI:597326"/>
    </cofactor>
</comment>